<dbReference type="SMART" id="SM00448">
    <property type="entry name" value="REC"/>
    <property type="match status" value="1"/>
</dbReference>
<dbReference type="Gene3D" id="3.20.20.450">
    <property type="entry name" value="EAL domain"/>
    <property type="match status" value="1"/>
</dbReference>
<evidence type="ECO:0000259" key="2">
    <source>
        <dbReference type="PROSITE" id="PS50110"/>
    </source>
</evidence>
<dbReference type="PANTHER" id="PTHR33121:SF70">
    <property type="entry name" value="SIGNALING PROTEIN YKOW"/>
    <property type="match status" value="1"/>
</dbReference>
<dbReference type="InterPro" id="IPR001789">
    <property type="entry name" value="Sig_transdc_resp-reg_receiver"/>
</dbReference>
<evidence type="ECO:0000313" key="5">
    <source>
        <dbReference type="Proteomes" id="UP000433309"/>
    </source>
</evidence>
<dbReference type="GO" id="GO:0071111">
    <property type="term" value="F:cyclic-guanylate-specific phosphodiesterase activity"/>
    <property type="evidence" value="ECO:0007669"/>
    <property type="project" value="InterPro"/>
</dbReference>
<protein>
    <submittedName>
        <fullName evidence="4">EAL domain-containing protein</fullName>
    </submittedName>
</protein>
<proteinExistence type="predicted"/>
<dbReference type="CDD" id="cd01948">
    <property type="entry name" value="EAL"/>
    <property type="match status" value="1"/>
</dbReference>
<evidence type="ECO:0000313" key="4">
    <source>
        <dbReference type="EMBL" id="MRW90000.1"/>
    </source>
</evidence>
<dbReference type="InterPro" id="IPR050706">
    <property type="entry name" value="Cyclic-di-GMP_PDE-like"/>
</dbReference>
<dbReference type="PROSITE" id="PS50883">
    <property type="entry name" value="EAL"/>
    <property type="match status" value="1"/>
</dbReference>
<dbReference type="SUPFAM" id="SSF52172">
    <property type="entry name" value="CheY-like"/>
    <property type="match status" value="1"/>
</dbReference>
<organism evidence="4 5">
    <name type="scientific">Duganella guangzhouensis</name>
    <dbReference type="NCBI Taxonomy" id="2666084"/>
    <lineage>
        <taxon>Bacteria</taxon>
        <taxon>Pseudomonadati</taxon>
        <taxon>Pseudomonadota</taxon>
        <taxon>Betaproteobacteria</taxon>
        <taxon>Burkholderiales</taxon>
        <taxon>Oxalobacteraceae</taxon>
        <taxon>Telluria group</taxon>
        <taxon>Duganella</taxon>
    </lineage>
</organism>
<dbReference type="InterPro" id="IPR035919">
    <property type="entry name" value="EAL_sf"/>
</dbReference>
<accession>A0A6I2KWS9</accession>
<dbReference type="Pfam" id="PF00072">
    <property type="entry name" value="Response_reg"/>
    <property type="match status" value="1"/>
</dbReference>
<dbReference type="Gene3D" id="3.40.50.2300">
    <property type="match status" value="1"/>
</dbReference>
<keyword evidence="1" id="KW-0597">Phosphoprotein</keyword>
<sequence>MDIAQLHFLVAEGDQVQRHALADILVHVGVGRITQAPDGHTALRYFNAGIMPAVDIAIIDLALPGMDALELIRRLGETRCRAGVIVVGAQSNAVLFSVETMAAAYGVRVLGAIGKPVIGSRLVALINNYLLPDDGHAAQEQAPSMSFAQVGQGLQAREFDPFFQPKIELETGQVKGLEMFARWRHPLYGVLGPASFMPALEAAQRVDFLDWTMIEKSVAACRKLHDEGIPISFSINVDQGTLAHPQFMEQITSCLARYQIMADYITFEMTESAVLTTDPHFLERLLRLRMKGFGLAIDDYGTGRSNLQLLARIPFSELKIDRSFVDGASRRPAISTVLRSCLGLARSLDRRSVAVGVETKQDWDFLQGLGCTYAQGYYIAKPMPVEEFPTWLADWQHFF</sequence>
<dbReference type="AlphaFoldDB" id="A0A6I2KWS9"/>
<dbReference type="PROSITE" id="PS50110">
    <property type="entry name" value="RESPONSE_REGULATORY"/>
    <property type="match status" value="1"/>
</dbReference>
<dbReference type="EMBL" id="WKJK01000003">
    <property type="protein sequence ID" value="MRW90000.1"/>
    <property type="molecule type" value="Genomic_DNA"/>
</dbReference>
<name>A0A6I2KWS9_9BURK</name>
<feature type="modified residue" description="4-aspartylphosphate" evidence="1">
    <location>
        <position position="60"/>
    </location>
</feature>
<dbReference type="GO" id="GO:0000160">
    <property type="term" value="P:phosphorelay signal transduction system"/>
    <property type="evidence" value="ECO:0007669"/>
    <property type="project" value="InterPro"/>
</dbReference>
<dbReference type="SUPFAM" id="SSF141868">
    <property type="entry name" value="EAL domain-like"/>
    <property type="match status" value="1"/>
</dbReference>
<dbReference type="RefSeq" id="WP_154374984.1">
    <property type="nucleotide sequence ID" value="NZ_WKJK01000003.1"/>
</dbReference>
<gene>
    <name evidence="4" type="ORF">GJ699_08405</name>
</gene>
<evidence type="ECO:0000256" key="1">
    <source>
        <dbReference type="PROSITE-ProRule" id="PRU00169"/>
    </source>
</evidence>
<dbReference type="Pfam" id="PF00563">
    <property type="entry name" value="EAL"/>
    <property type="match status" value="1"/>
</dbReference>
<feature type="domain" description="Response regulatory" evidence="2">
    <location>
        <begin position="7"/>
        <end position="130"/>
    </location>
</feature>
<dbReference type="InterPro" id="IPR011006">
    <property type="entry name" value="CheY-like_superfamily"/>
</dbReference>
<dbReference type="InterPro" id="IPR001633">
    <property type="entry name" value="EAL_dom"/>
</dbReference>
<dbReference type="PANTHER" id="PTHR33121">
    <property type="entry name" value="CYCLIC DI-GMP PHOSPHODIESTERASE PDEF"/>
    <property type="match status" value="1"/>
</dbReference>
<reference evidence="4 5" key="1">
    <citation type="submission" date="2019-11" db="EMBL/GenBank/DDBJ databases">
        <title>Novel species isolated from a subtropical stream in China.</title>
        <authorList>
            <person name="Lu H."/>
        </authorList>
    </citation>
    <scope>NUCLEOTIDE SEQUENCE [LARGE SCALE GENOMIC DNA]</scope>
    <source>
        <strain evidence="4 5">FT80W</strain>
    </source>
</reference>
<comment type="caution">
    <text evidence="4">The sequence shown here is derived from an EMBL/GenBank/DDBJ whole genome shotgun (WGS) entry which is preliminary data.</text>
</comment>
<dbReference type="SMART" id="SM00052">
    <property type="entry name" value="EAL"/>
    <property type="match status" value="1"/>
</dbReference>
<feature type="domain" description="EAL" evidence="3">
    <location>
        <begin position="143"/>
        <end position="396"/>
    </location>
</feature>
<dbReference type="Proteomes" id="UP000433309">
    <property type="component" value="Unassembled WGS sequence"/>
</dbReference>
<evidence type="ECO:0000259" key="3">
    <source>
        <dbReference type="PROSITE" id="PS50883"/>
    </source>
</evidence>
<keyword evidence="5" id="KW-1185">Reference proteome</keyword>